<dbReference type="InterPro" id="IPR045336">
    <property type="entry name" value="MmgE_PrpD_N"/>
</dbReference>
<reference evidence="5 6" key="1">
    <citation type="submission" date="2020-08" db="EMBL/GenBank/DDBJ databases">
        <title>Genomic Encyclopedia of Type Strains, Phase IV (KMG-V): Genome sequencing to study the core and pangenomes of soil and plant-associated prokaryotes.</title>
        <authorList>
            <person name="Whitman W."/>
        </authorList>
    </citation>
    <scope>NUCLEOTIDE SEQUENCE [LARGE SCALE GENOMIC DNA]</scope>
    <source>
        <strain evidence="5 6">JPY162</strain>
    </source>
</reference>
<dbReference type="PANTHER" id="PTHR16943">
    <property type="entry name" value="2-METHYLCITRATE DEHYDRATASE-RELATED"/>
    <property type="match status" value="1"/>
</dbReference>
<feature type="domain" description="MmgE/PrpD C-terminal" evidence="4">
    <location>
        <begin position="315"/>
        <end position="484"/>
    </location>
</feature>
<dbReference type="RefSeq" id="WP_260332369.1">
    <property type="nucleotide sequence ID" value="NZ_JACHDE010000015.1"/>
</dbReference>
<protein>
    <submittedName>
        <fullName evidence="5">2-methylcitrate dehydratase PrpD</fullName>
    </submittedName>
</protein>
<evidence type="ECO:0000259" key="4">
    <source>
        <dbReference type="Pfam" id="PF19305"/>
    </source>
</evidence>
<dbReference type="InterPro" id="IPR042188">
    <property type="entry name" value="MmgE/PrpD_sf_2"/>
</dbReference>
<dbReference type="Gene3D" id="3.30.1330.120">
    <property type="entry name" value="2-methylcitrate dehydratase PrpD"/>
    <property type="match status" value="1"/>
</dbReference>
<dbReference type="SUPFAM" id="SSF103378">
    <property type="entry name" value="2-methylcitrate dehydratase PrpD"/>
    <property type="match status" value="1"/>
</dbReference>
<evidence type="ECO:0000313" key="5">
    <source>
        <dbReference type="EMBL" id="MBB5403703.1"/>
    </source>
</evidence>
<comment type="caution">
    <text evidence="5">The sequence shown here is derived from an EMBL/GenBank/DDBJ whole genome shotgun (WGS) entry which is preliminary data.</text>
</comment>
<evidence type="ECO:0000313" key="6">
    <source>
        <dbReference type="Proteomes" id="UP000592820"/>
    </source>
</evidence>
<dbReference type="Proteomes" id="UP000592820">
    <property type="component" value="Unassembled WGS sequence"/>
</dbReference>
<accession>A0A7W8LBP8</accession>
<keyword evidence="2" id="KW-0732">Signal</keyword>
<dbReference type="InterPro" id="IPR042183">
    <property type="entry name" value="MmgE/PrpD_sf_1"/>
</dbReference>
<dbReference type="PROSITE" id="PS51318">
    <property type="entry name" value="TAT"/>
    <property type="match status" value="1"/>
</dbReference>
<feature type="signal peptide" evidence="2">
    <location>
        <begin position="1"/>
        <end position="29"/>
    </location>
</feature>
<name>A0A7W8LBP8_9BURK</name>
<dbReference type="Gene3D" id="1.10.4100.10">
    <property type="entry name" value="2-methylcitrate dehydratase PrpD"/>
    <property type="match status" value="1"/>
</dbReference>
<evidence type="ECO:0000259" key="3">
    <source>
        <dbReference type="Pfam" id="PF03972"/>
    </source>
</evidence>
<evidence type="ECO:0000256" key="2">
    <source>
        <dbReference type="SAM" id="SignalP"/>
    </source>
</evidence>
<dbReference type="Pfam" id="PF19305">
    <property type="entry name" value="MmgE_PrpD_C"/>
    <property type="match status" value="1"/>
</dbReference>
<dbReference type="AlphaFoldDB" id="A0A7W8LBP8"/>
<dbReference type="GO" id="GO:0016829">
    <property type="term" value="F:lyase activity"/>
    <property type="evidence" value="ECO:0007669"/>
    <property type="project" value="InterPro"/>
</dbReference>
<dbReference type="InterPro" id="IPR006311">
    <property type="entry name" value="TAT_signal"/>
</dbReference>
<dbReference type="PANTHER" id="PTHR16943:SF8">
    <property type="entry name" value="2-METHYLCITRATE DEHYDRATASE"/>
    <property type="match status" value="1"/>
</dbReference>
<feature type="domain" description="MmgE/PrpD N-terminal" evidence="3">
    <location>
        <begin position="50"/>
        <end position="290"/>
    </location>
</feature>
<dbReference type="Pfam" id="PF03972">
    <property type="entry name" value="MmgE_PrpD_N"/>
    <property type="match status" value="1"/>
</dbReference>
<evidence type="ECO:0000256" key="1">
    <source>
        <dbReference type="ARBA" id="ARBA00006174"/>
    </source>
</evidence>
<dbReference type="InterPro" id="IPR036148">
    <property type="entry name" value="MmgE/PrpD_sf"/>
</dbReference>
<dbReference type="InterPro" id="IPR005656">
    <property type="entry name" value="MmgE_PrpD"/>
</dbReference>
<feature type="chain" id="PRO_5031199819" evidence="2">
    <location>
        <begin position="30"/>
        <end position="505"/>
    </location>
</feature>
<comment type="similarity">
    <text evidence="1">Belongs to the PrpD family.</text>
</comment>
<proteinExistence type="inferred from homology"/>
<dbReference type="InterPro" id="IPR045337">
    <property type="entry name" value="MmgE_PrpD_C"/>
</dbReference>
<sequence>MTKLNRRSFIQTSIASVGGLMLTPASAYADATVAQKPPAQSPAGPDDIVALADYCLQTTYDNLPSAVIAITKNQILDTVGAALGGTNEPGAKEIREFTIDMAGKREAAIWGTSIQVPAQDAARVNAIMADALDYDDTYERSFMHPSVITIPAALAVTDMLGNVSGRDLITATALGVDLACRLANSAQPGVDAFIVGWHNTSLYGYFASTFVAGKLMGLTRDQLVSALGIAFHQASGNSQAHLDGALTKRMGAGFASYAGVMAARLSQRGVQGAKNILEGRRGFYYQFHGNKYSRDFLFEGLGSTFAATEVSFKPWPSCRGSHTAVDAALTMFAENKIEAPDVESITIYNGPGEYLLLDFPLGKKQNLTSVVDAQFSNPWVVACALVDHKVGFEHFTAAAIRRPDLLAMVKRINTMEDKSLARPGGGPGATRLDVSLKDGRTFTKTVAFAKGEPKNPMSPIEFRQKFLDCTKKAGMSSAQAQALMADIQQLETLPKANTLTTAMAL</sequence>
<organism evidence="5 6">
    <name type="scientific">Paraburkholderia youngii</name>
    <dbReference type="NCBI Taxonomy" id="2782701"/>
    <lineage>
        <taxon>Bacteria</taxon>
        <taxon>Pseudomonadati</taxon>
        <taxon>Pseudomonadota</taxon>
        <taxon>Betaproteobacteria</taxon>
        <taxon>Burkholderiales</taxon>
        <taxon>Burkholderiaceae</taxon>
        <taxon>Paraburkholderia</taxon>
    </lineage>
</organism>
<dbReference type="EMBL" id="JACHDE010000015">
    <property type="protein sequence ID" value="MBB5403703.1"/>
    <property type="molecule type" value="Genomic_DNA"/>
</dbReference>
<gene>
    <name evidence="5" type="ORF">HDG41_005793</name>
</gene>